<keyword evidence="2" id="KW-0808">Transferase</keyword>
<protein>
    <submittedName>
        <fullName evidence="2">GNAT family N-acetyltransferase</fullName>
        <ecNumber evidence="2">2.3.-.-</ecNumber>
    </submittedName>
</protein>
<dbReference type="EC" id="2.3.-.-" evidence="2"/>
<evidence type="ECO:0000313" key="3">
    <source>
        <dbReference type="Proteomes" id="UP001596439"/>
    </source>
</evidence>
<dbReference type="PROSITE" id="PS51186">
    <property type="entry name" value="GNAT"/>
    <property type="match status" value="1"/>
</dbReference>
<keyword evidence="3" id="KW-1185">Reference proteome</keyword>
<keyword evidence="2" id="KW-0012">Acyltransferase</keyword>
<dbReference type="EMBL" id="JBHTCE010000002">
    <property type="protein sequence ID" value="MFC7390628.1"/>
    <property type="molecule type" value="Genomic_DNA"/>
</dbReference>
<sequence length="184" mass="20652">MNHTISLLTNQIAPDFLTTFERFQETHRIYAVDSNGKLYPKDEHYIDEWDDAKKQQVIDILNYYIDRGGVVVAIQKGETLLGFAGLNGQPLGTEAQYLNLGFIHVSRSNRGQGIGKVLFEQVCQAAVDRGAKKLYIGANPAVDTYHFYEAMGCKVAEEIVPEIYEEEPLDLQLEYVLSSSETAS</sequence>
<dbReference type="GO" id="GO:0016746">
    <property type="term" value="F:acyltransferase activity"/>
    <property type="evidence" value="ECO:0007669"/>
    <property type="project" value="UniProtKB-KW"/>
</dbReference>
<dbReference type="CDD" id="cd04301">
    <property type="entry name" value="NAT_SF"/>
    <property type="match status" value="1"/>
</dbReference>
<dbReference type="SUPFAM" id="SSF55729">
    <property type="entry name" value="Acyl-CoA N-acyltransferases (Nat)"/>
    <property type="match status" value="1"/>
</dbReference>
<dbReference type="Gene3D" id="3.40.630.30">
    <property type="match status" value="1"/>
</dbReference>
<dbReference type="RefSeq" id="WP_214789966.1">
    <property type="nucleotide sequence ID" value="NZ_JANIEL010000029.1"/>
</dbReference>
<organism evidence="2 3">
    <name type="scientific">Exiguobacterium aestuarii</name>
    <dbReference type="NCBI Taxonomy" id="273527"/>
    <lineage>
        <taxon>Bacteria</taxon>
        <taxon>Bacillati</taxon>
        <taxon>Bacillota</taxon>
        <taxon>Bacilli</taxon>
        <taxon>Bacillales</taxon>
        <taxon>Bacillales Family XII. Incertae Sedis</taxon>
        <taxon>Exiguobacterium</taxon>
    </lineage>
</organism>
<proteinExistence type="predicted"/>
<accession>A0ABW2PMC1</accession>
<comment type="caution">
    <text evidence="2">The sequence shown here is derived from an EMBL/GenBank/DDBJ whole genome shotgun (WGS) entry which is preliminary data.</text>
</comment>
<name>A0ABW2PMC1_9BACL</name>
<dbReference type="InterPro" id="IPR000182">
    <property type="entry name" value="GNAT_dom"/>
</dbReference>
<reference evidence="3" key="1">
    <citation type="journal article" date="2019" name="Int. J. Syst. Evol. Microbiol.">
        <title>The Global Catalogue of Microorganisms (GCM) 10K type strain sequencing project: providing services to taxonomists for standard genome sequencing and annotation.</title>
        <authorList>
            <consortium name="The Broad Institute Genomics Platform"/>
            <consortium name="The Broad Institute Genome Sequencing Center for Infectious Disease"/>
            <person name="Wu L."/>
            <person name="Ma J."/>
        </authorList>
    </citation>
    <scope>NUCLEOTIDE SEQUENCE [LARGE SCALE GENOMIC DNA]</scope>
    <source>
        <strain evidence="3">CCUG 55590</strain>
    </source>
</reference>
<dbReference type="InterPro" id="IPR016181">
    <property type="entry name" value="Acyl_CoA_acyltransferase"/>
</dbReference>
<evidence type="ECO:0000259" key="1">
    <source>
        <dbReference type="PROSITE" id="PS51186"/>
    </source>
</evidence>
<feature type="domain" description="N-acetyltransferase" evidence="1">
    <location>
        <begin position="18"/>
        <end position="176"/>
    </location>
</feature>
<evidence type="ECO:0000313" key="2">
    <source>
        <dbReference type="EMBL" id="MFC7390628.1"/>
    </source>
</evidence>
<gene>
    <name evidence="2" type="ORF">ACFQO8_10795</name>
</gene>
<dbReference type="Pfam" id="PF00583">
    <property type="entry name" value="Acetyltransf_1"/>
    <property type="match status" value="1"/>
</dbReference>
<dbReference type="Proteomes" id="UP001596439">
    <property type="component" value="Unassembled WGS sequence"/>
</dbReference>